<comment type="caution">
    <text evidence="2">The sequence shown here is derived from an EMBL/GenBank/DDBJ whole genome shotgun (WGS) entry which is preliminary data.</text>
</comment>
<keyword evidence="1" id="KW-1133">Transmembrane helix</keyword>
<dbReference type="EMBL" id="SWBO01000006">
    <property type="protein sequence ID" value="TKB99595.1"/>
    <property type="molecule type" value="Genomic_DNA"/>
</dbReference>
<feature type="transmembrane region" description="Helical" evidence="1">
    <location>
        <begin position="66"/>
        <end position="85"/>
    </location>
</feature>
<dbReference type="OrthoDB" id="954677at2"/>
<evidence type="ECO:0000313" key="2">
    <source>
        <dbReference type="EMBL" id="TKB99595.1"/>
    </source>
</evidence>
<evidence type="ECO:0000256" key="1">
    <source>
        <dbReference type="SAM" id="Phobius"/>
    </source>
</evidence>
<evidence type="ECO:0000313" key="3">
    <source>
        <dbReference type="Proteomes" id="UP000310477"/>
    </source>
</evidence>
<accession>A0A4U1C2V6</accession>
<feature type="transmembrane region" description="Helical" evidence="1">
    <location>
        <begin position="42"/>
        <end position="60"/>
    </location>
</feature>
<protein>
    <submittedName>
        <fullName evidence="2">Uncharacterized protein</fullName>
    </submittedName>
</protein>
<sequence>MENDDLKSLWKGIKTPEKDANQLSKMMKAKNHPVIKSIKRQAIIEFLALAIFLFCYYTIFDGNKKPLLINLILIFAVAFSMLNHFKGYRLQQHFRASENIKDDLKSFAAKLKTYQLEVIISKAILLIGLMLFFTNGIEFTEKKWFAMAVITFLFILQLALINNIWRKRITRIKLTIQDFETW</sequence>
<reference evidence="2 3" key="1">
    <citation type="submission" date="2019-04" db="EMBL/GenBank/DDBJ databases">
        <title>Pedobacter sp. AR-2-6 sp. nov., isolated from Arctic soil.</title>
        <authorList>
            <person name="Dahal R.H."/>
            <person name="Kim D.-U."/>
        </authorList>
    </citation>
    <scope>NUCLEOTIDE SEQUENCE [LARGE SCALE GENOMIC DNA]</scope>
    <source>
        <strain evidence="2 3">AR-2-6</strain>
    </source>
</reference>
<keyword evidence="1" id="KW-0472">Membrane</keyword>
<gene>
    <name evidence="2" type="ORF">FA045_11825</name>
</gene>
<feature type="transmembrane region" description="Helical" evidence="1">
    <location>
        <begin position="114"/>
        <end position="133"/>
    </location>
</feature>
<dbReference type="RefSeq" id="WP_136877288.1">
    <property type="nucleotide sequence ID" value="NZ_SWBO01000006.1"/>
</dbReference>
<dbReference type="Proteomes" id="UP000310477">
    <property type="component" value="Unassembled WGS sequence"/>
</dbReference>
<name>A0A4U1C2V6_9SPHI</name>
<keyword evidence="1" id="KW-0812">Transmembrane</keyword>
<feature type="transmembrane region" description="Helical" evidence="1">
    <location>
        <begin position="145"/>
        <end position="165"/>
    </location>
</feature>
<dbReference type="AlphaFoldDB" id="A0A4U1C2V6"/>
<proteinExistence type="predicted"/>
<organism evidence="2 3">
    <name type="scientific">Pedobacter cryotolerans</name>
    <dbReference type="NCBI Taxonomy" id="2571270"/>
    <lineage>
        <taxon>Bacteria</taxon>
        <taxon>Pseudomonadati</taxon>
        <taxon>Bacteroidota</taxon>
        <taxon>Sphingobacteriia</taxon>
        <taxon>Sphingobacteriales</taxon>
        <taxon>Sphingobacteriaceae</taxon>
        <taxon>Pedobacter</taxon>
    </lineage>
</organism>
<keyword evidence="3" id="KW-1185">Reference proteome</keyword>